<protein>
    <submittedName>
        <fullName evidence="1">Uncharacterized protein</fullName>
    </submittedName>
</protein>
<dbReference type="InterPro" id="IPR035335">
    <property type="entry name" value="DUF5397"/>
</dbReference>
<dbReference type="AlphaFoldDB" id="A1WSS2"/>
<dbReference type="Proteomes" id="UP000000374">
    <property type="component" value="Chromosome"/>
</dbReference>
<proteinExistence type="predicted"/>
<gene>
    <name evidence="1" type="ordered locus">Veis_4993</name>
</gene>
<dbReference type="Pfam" id="PF17375">
    <property type="entry name" value="DUF5397"/>
    <property type="match status" value="1"/>
</dbReference>
<name>A1WSS2_VEREI</name>
<dbReference type="STRING" id="391735.Veis_4993"/>
<reference evidence="2" key="1">
    <citation type="submission" date="2006-12" db="EMBL/GenBank/DDBJ databases">
        <title>Complete sequence of chromosome 1 of Verminephrobacter eiseniae EF01-2.</title>
        <authorList>
            <person name="Copeland A."/>
            <person name="Lucas S."/>
            <person name="Lapidus A."/>
            <person name="Barry K."/>
            <person name="Detter J.C."/>
            <person name="Glavina del Rio T."/>
            <person name="Dalin E."/>
            <person name="Tice H."/>
            <person name="Pitluck S."/>
            <person name="Chertkov O."/>
            <person name="Brettin T."/>
            <person name="Bruce D."/>
            <person name="Han C."/>
            <person name="Tapia R."/>
            <person name="Gilna P."/>
            <person name="Schmutz J."/>
            <person name="Larimer F."/>
            <person name="Land M."/>
            <person name="Hauser L."/>
            <person name="Kyrpides N."/>
            <person name="Kim E."/>
            <person name="Stahl D."/>
            <person name="Richardson P."/>
        </authorList>
    </citation>
    <scope>NUCLEOTIDE SEQUENCE [LARGE SCALE GENOMIC DNA]</scope>
    <source>
        <strain evidence="2">EF01-2</strain>
    </source>
</reference>
<accession>A1WSS2</accession>
<dbReference type="HOGENOM" id="CLU_2120100_0_0_4"/>
<dbReference type="eggNOG" id="ENOG50339W0">
    <property type="taxonomic scope" value="Bacteria"/>
</dbReference>
<organism evidence="1 2">
    <name type="scientific">Verminephrobacter eiseniae (strain EF01-2)</name>
    <dbReference type="NCBI Taxonomy" id="391735"/>
    <lineage>
        <taxon>Bacteria</taxon>
        <taxon>Pseudomonadati</taxon>
        <taxon>Pseudomonadota</taxon>
        <taxon>Betaproteobacteria</taxon>
        <taxon>Burkholderiales</taxon>
        <taxon>Comamonadaceae</taxon>
        <taxon>Verminephrobacter</taxon>
    </lineage>
</organism>
<sequence>MQESGAAAFVEAAKDQYLYDQTQAIVKAFNSSSGGLGICRGLRHRGKVMQTAITPPAVPVGEFKSFGPLGPKYEVGRAIRQLGDGDWMIEITMIETGEKAEYRWSHLIDDPQAH</sequence>
<evidence type="ECO:0000313" key="1">
    <source>
        <dbReference type="EMBL" id="ABM60679.1"/>
    </source>
</evidence>
<dbReference type="KEGG" id="vei:Veis_4993"/>
<evidence type="ECO:0000313" key="2">
    <source>
        <dbReference type="Proteomes" id="UP000000374"/>
    </source>
</evidence>
<dbReference type="EMBL" id="CP000542">
    <property type="protein sequence ID" value="ABM60679.1"/>
    <property type="molecule type" value="Genomic_DNA"/>
</dbReference>
<keyword evidence="2" id="KW-1185">Reference proteome</keyword>